<proteinExistence type="predicted"/>
<dbReference type="GO" id="GO:0005581">
    <property type="term" value="C:collagen trimer"/>
    <property type="evidence" value="ECO:0007669"/>
    <property type="project" value="UniProtKB-KW"/>
</dbReference>
<feature type="chain" id="PRO_5035603519" description="C1q domain-containing protein" evidence="4">
    <location>
        <begin position="19"/>
        <end position="290"/>
    </location>
</feature>
<evidence type="ECO:0000313" key="7">
    <source>
        <dbReference type="EMBL" id="CAF1491763.1"/>
    </source>
</evidence>
<evidence type="ECO:0000256" key="4">
    <source>
        <dbReference type="SAM" id="SignalP"/>
    </source>
</evidence>
<comment type="caution">
    <text evidence="6">The sequence shown here is derived from an EMBL/GenBank/DDBJ whole genome shotgun (WGS) entry which is preliminary data.</text>
</comment>
<feature type="region of interest" description="Disordered" evidence="3">
    <location>
        <begin position="104"/>
        <end position="138"/>
    </location>
</feature>
<dbReference type="AlphaFoldDB" id="A0A814WFY3"/>
<dbReference type="PROSITE" id="PS50871">
    <property type="entry name" value="C1Q"/>
    <property type="match status" value="1"/>
</dbReference>
<comment type="subcellular location">
    <subcellularLocation>
        <location evidence="1">Secreted</location>
    </subcellularLocation>
</comment>
<reference evidence="6" key="1">
    <citation type="submission" date="2021-02" db="EMBL/GenBank/DDBJ databases">
        <authorList>
            <person name="Nowell W R."/>
        </authorList>
    </citation>
    <scope>NUCLEOTIDE SEQUENCE</scope>
</reference>
<evidence type="ECO:0000313" key="6">
    <source>
        <dbReference type="EMBL" id="CAF1201862.1"/>
    </source>
</evidence>
<dbReference type="PANTHER" id="PTHR15427:SF33">
    <property type="entry name" value="COLLAGEN IV NC1 DOMAIN-CONTAINING PROTEIN"/>
    <property type="match status" value="1"/>
</dbReference>
<evidence type="ECO:0000313" key="8">
    <source>
        <dbReference type="Proteomes" id="UP000663828"/>
    </source>
</evidence>
<feature type="signal peptide" evidence="4">
    <location>
        <begin position="1"/>
        <end position="18"/>
    </location>
</feature>
<feature type="compositionally biased region" description="Pro residues" evidence="3">
    <location>
        <begin position="127"/>
        <end position="136"/>
    </location>
</feature>
<feature type="compositionally biased region" description="Polar residues" evidence="3">
    <location>
        <begin position="57"/>
        <end position="73"/>
    </location>
</feature>
<dbReference type="PANTHER" id="PTHR15427">
    <property type="entry name" value="EMILIN ELASTIN MICROFIBRIL INTERFACE-LOCATED PROTEIN ELASTIN MICROFIBRIL INTERFACER"/>
    <property type="match status" value="1"/>
</dbReference>
<evidence type="ECO:0000256" key="3">
    <source>
        <dbReference type="SAM" id="MobiDB-lite"/>
    </source>
</evidence>
<dbReference type="Proteomes" id="UP000663828">
    <property type="component" value="Unassembled WGS sequence"/>
</dbReference>
<evidence type="ECO:0000256" key="2">
    <source>
        <dbReference type="ARBA" id="ARBA00022525"/>
    </source>
</evidence>
<dbReference type="Proteomes" id="UP000663852">
    <property type="component" value="Unassembled WGS sequence"/>
</dbReference>
<protein>
    <recommendedName>
        <fullName evidence="5">C1q domain-containing protein</fullName>
    </recommendedName>
</protein>
<dbReference type="Pfam" id="PF00386">
    <property type="entry name" value="C1q"/>
    <property type="match status" value="1"/>
</dbReference>
<dbReference type="EMBL" id="CAJNOR010001804">
    <property type="protein sequence ID" value="CAF1201862.1"/>
    <property type="molecule type" value="Genomic_DNA"/>
</dbReference>
<feature type="domain" description="C1q" evidence="5">
    <location>
        <begin position="141"/>
        <end position="290"/>
    </location>
</feature>
<dbReference type="SMART" id="SM00110">
    <property type="entry name" value="C1Q"/>
    <property type="match status" value="1"/>
</dbReference>
<dbReference type="OrthoDB" id="10071402at2759"/>
<accession>A0A814WFY3</accession>
<dbReference type="Gene3D" id="2.60.120.40">
    <property type="match status" value="1"/>
</dbReference>
<sequence length="290" mass="32029">MIDSIIYGLTVVLVIITADPGPPIDTGPYAPQPPPAYNYYEYRSQQQQPTPSPYTAKRNQNSNNYPEQPAQSSSIAATYANTQRKTSANQCKLHINCPNARNRVTLDIQGPDGPPGPPGKQGMQGPSGPPGLPGPPGRDGYSNLKSAFFVALNKTYSLQETSAIIVWDDVILNKNYHLNNNTGIYYAPISGLYEFSLTVCVPANHIASVSLCKNTENVVPLWVEGFLTAVKNQKVPIWNTASTTVVLYLHRGDRIYIRAQSREDGDYHFKTSLYGWRYSTFGGFLIHEDN</sequence>
<name>A0A814WFY3_ADIRI</name>
<dbReference type="InterPro" id="IPR008983">
    <property type="entry name" value="Tumour_necrosis_fac-like_dom"/>
</dbReference>
<evidence type="ECO:0000256" key="1">
    <source>
        <dbReference type="ARBA" id="ARBA00004613"/>
    </source>
</evidence>
<keyword evidence="2" id="KW-0964">Secreted</keyword>
<dbReference type="InterPro" id="IPR001073">
    <property type="entry name" value="C1q_dom"/>
</dbReference>
<gene>
    <name evidence="7" type="ORF">EDS130_LOCUS42069</name>
    <name evidence="6" type="ORF">XAT740_LOCUS23723</name>
</gene>
<keyword evidence="8" id="KW-1185">Reference proteome</keyword>
<keyword evidence="4" id="KW-0732">Signal</keyword>
<dbReference type="SUPFAM" id="SSF49842">
    <property type="entry name" value="TNF-like"/>
    <property type="match status" value="1"/>
</dbReference>
<evidence type="ECO:0000259" key="5">
    <source>
        <dbReference type="PROSITE" id="PS50871"/>
    </source>
</evidence>
<dbReference type="EMBL" id="CAJNOJ010000591">
    <property type="protein sequence ID" value="CAF1491763.1"/>
    <property type="molecule type" value="Genomic_DNA"/>
</dbReference>
<dbReference type="InterPro" id="IPR050392">
    <property type="entry name" value="Collagen/C1q_domain"/>
</dbReference>
<feature type="region of interest" description="Disordered" evidence="3">
    <location>
        <begin position="43"/>
        <end position="73"/>
    </location>
</feature>
<organism evidence="6 8">
    <name type="scientific">Adineta ricciae</name>
    <name type="common">Rotifer</name>
    <dbReference type="NCBI Taxonomy" id="249248"/>
    <lineage>
        <taxon>Eukaryota</taxon>
        <taxon>Metazoa</taxon>
        <taxon>Spiralia</taxon>
        <taxon>Gnathifera</taxon>
        <taxon>Rotifera</taxon>
        <taxon>Eurotatoria</taxon>
        <taxon>Bdelloidea</taxon>
        <taxon>Adinetida</taxon>
        <taxon>Adinetidae</taxon>
        <taxon>Adineta</taxon>
    </lineage>
</organism>